<comment type="caution">
    <text evidence="4">The sequence shown here is derived from an EMBL/GenBank/DDBJ whole genome shotgun (WGS) entry which is preliminary data.</text>
</comment>
<evidence type="ECO:0000259" key="3">
    <source>
        <dbReference type="PROSITE" id="PS50977"/>
    </source>
</evidence>
<keyword evidence="5" id="KW-1185">Reference proteome</keyword>
<dbReference type="Pfam" id="PF00440">
    <property type="entry name" value="TetR_N"/>
    <property type="match status" value="1"/>
</dbReference>
<organism evidence="4 5">
    <name type="scientific">Kibdelosporangium banguiense</name>
    <dbReference type="NCBI Taxonomy" id="1365924"/>
    <lineage>
        <taxon>Bacteria</taxon>
        <taxon>Bacillati</taxon>
        <taxon>Actinomycetota</taxon>
        <taxon>Actinomycetes</taxon>
        <taxon>Pseudonocardiales</taxon>
        <taxon>Pseudonocardiaceae</taxon>
        <taxon>Kibdelosporangium</taxon>
    </lineage>
</organism>
<dbReference type="InterPro" id="IPR001647">
    <property type="entry name" value="HTH_TetR"/>
</dbReference>
<dbReference type="EMBL" id="JAGINW010000001">
    <property type="protein sequence ID" value="MBP2325733.1"/>
    <property type="molecule type" value="Genomic_DNA"/>
</dbReference>
<proteinExistence type="predicted"/>
<name>A0ABS4TP85_9PSEU</name>
<dbReference type="PROSITE" id="PS50977">
    <property type="entry name" value="HTH_TETR_2"/>
    <property type="match status" value="1"/>
</dbReference>
<feature type="domain" description="HTH tetR-type" evidence="3">
    <location>
        <begin position="2"/>
        <end position="62"/>
    </location>
</feature>
<evidence type="ECO:0000313" key="4">
    <source>
        <dbReference type="EMBL" id="MBP2325733.1"/>
    </source>
</evidence>
<evidence type="ECO:0000256" key="2">
    <source>
        <dbReference type="PROSITE-ProRule" id="PRU00335"/>
    </source>
</evidence>
<keyword evidence="1 2" id="KW-0238">DNA-binding</keyword>
<dbReference type="InterPro" id="IPR009057">
    <property type="entry name" value="Homeodomain-like_sf"/>
</dbReference>
<sequence length="199" mass="21683">MSTRRTDLLDAAITLLGEQGVRALTHRAVDATAGLPPGSAANHFSTRDALIKAVAERISDRERARWEELAPTVYPTTPAELAEVMIMLARQSTGPDRALTLARYAILGEAANQPGLRDHFLSIGSRVDAYFLNWVRAAGSPRPERDAPLIMNHWTGLVLHQLAIPDPAFAAAGQITDLMHTLEKSWTPTRSGTRSTRIG</sequence>
<dbReference type="RefSeq" id="WP_209642899.1">
    <property type="nucleotide sequence ID" value="NZ_JAGINW010000001.1"/>
</dbReference>
<evidence type="ECO:0000256" key="1">
    <source>
        <dbReference type="ARBA" id="ARBA00023125"/>
    </source>
</evidence>
<dbReference type="SUPFAM" id="SSF46689">
    <property type="entry name" value="Homeodomain-like"/>
    <property type="match status" value="1"/>
</dbReference>
<dbReference type="Proteomes" id="UP001519332">
    <property type="component" value="Unassembled WGS sequence"/>
</dbReference>
<feature type="DNA-binding region" description="H-T-H motif" evidence="2">
    <location>
        <begin position="25"/>
        <end position="44"/>
    </location>
</feature>
<dbReference type="InterPro" id="IPR041583">
    <property type="entry name" value="TetR_C_31"/>
</dbReference>
<dbReference type="Pfam" id="PF17940">
    <property type="entry name" value="TetR_C_31"/>
    <property type="match status" value="1"/>
</dbReference>
<dbReference type="Gene3D" id="1.10.357.10">
    <property type="entry name" value="Tetracycline Repressor, domain 2"/>
    <property type="match status" value="1"/>
</dbReference>
<accession>A0ABS4TP85</accession>
<evidence type="ECO:0000313" key="5">
    <source>
        <dbReference type="Proteomes" id="UP001519332"/>
    </source>
</evidence>
<reference evidence="4 5" key="1">
    <citation type="submission" date="2021-03" db="EMBL/GenBank/DDBJ databases">
        <title>Sequencing the genomes of 1000 actinobacteria strains.</title>
        <authorList>
            <person name="Klenk H.-P."/>
        </authorList>
    </citation>
    <scope>NUCLEOTIDE SEQUENCE [LARGE SCALE GENOMIC DNA]</scope>
    <source>
        <strain evidence="4 5">DSM 46670</strain>
    </source>
</reference>
<gene>
    <name evidence="4" type="ORF">JOF56_006118</name>
</gene>
<protein>
    <submittedName>
        <fullName evidence="4">AcrR family transcriptional regulator</fullName>
    </submittedName>
</protein>